<organism evidence="1">
    <name type="scientific">Oryza barthii</name>
    <dbReference type="NCBI Taxonomy" id="65489"/>
    <lineage>
        <taxon>Eukaryota</taxon>
        <taxon>Viridiplantae</taxon>
        <taxon>Streptophyta</taxon>
        <taxon>Embryophyta</taxon>
        <taxon>Tracheophyta</taxon>
        <taxon>Spermatophyta</taxon>
        <taxon>Magnoliopsida</taxon>
        <taxon>Liliopsida</taxon>
        <taxon>Poales</taxon>
        <taxon>Poaceae</taxon>
        <taxon>BOP clade</taxon>
        <taxon>Oryzoideae</taxon>
        <taxon>Oryzeae</taxon>
        <taxon>Oryzinae</taxon>
        <taxon>Oryza</taxon>
    </lineage>
</organism>
<dbReference type="HOGENOM" id="CLU_165748_0_0_1"/>
<dbReference type="Proteomes" id="UP000026960">
    <property type="component" value="Chromosome 6"/>
</dbReference>
<dbReference type="PaxDb" id="65489-OBART06G06330.1"/>
<name>A0A0D3GDV5_9ORYZ</name>
<reference evidence="1" key="2">
    <citation type="submission" date="2015-03" db="UniProtKB">
        <authorList>
            <consortium name="EnsemblPlants"/>
        </authorList>
    </citation>
    <scope>IDENTIFICATION</scope>
</reference>
<dbReference type="PANTHER" id="PTHR34788">
    <property type="entry name" value="F15I1.22"/>
    <property type="match status" value="1"/>
</dbReference>
<evidence type="ECO:0000313" key="1">
    <source>
        <dbReference type="EnsemblPlants" id="OBART06G06330.1"/>
    </source>
</evidence>
<dbReference type="PANTHER" id="PTHR34788:SF11">
    <property type="entry name" value="OS06G0199700 PROTEIN"/>
    <property type="match status" value="1"/>
</dbReference>
<dbReference type="EnsemblPlants" id="OBART06G06330.1">
    <property type="protein sequence ID" value="OBART06G06330.1"/>
    <property type="gene ID" value="OBART06G06330"/>
</dbReference>
<dbReference type="AlphaFoldDB" id="A0A0D3GDV5"/>
<dbReference type="Gramene" id="OBART06G06330.1">
    <property type="protein sequence ID" value="OBART06G06330.1"/>
    <property type="gene ID" value="OBART06G06330"/>
</dbReference>
<reference evidence="1" key="1">
    <citation type="journal article" date="2009" name="Rice">
        <title>De Novo Next Generation Sequencing of Plant Genomes.</title>
        <authorList>
            <person name="Rounsley S."/>
            <person name="Marri P.R."/>
            <person name="Yu Y."/>
            <person name="He R."/>
            <person name="Sisneros N."/>
            <person name="Goicoechea J.L."/>
            <person name="Lee S.J."/>
            <person name="Angelova A."/>
            <person name="Kudrna D."/>
            <person name="Luo M."/>
            <person name="Affourtit J."/>
            <person name="Desany B."/>
            <person name="Knight J."/>
            <person name="Niazi F."/>
            <person name="Egholm M."/>
            <person name="Wing R.A."/>
        </authorList>
    </citation>
    <scope>NUCLEOTIDE SEQUENCE [LARGE SCALE GENOMIC DNA]</scope>
    <source>
        <strain evidence="1">cv. IRGC 105608</strain>
    </source>
</reference>
<sequence>MVDDVVQVARRAILFRMPRRRRAASASASASAATATATAGRMRRKKVAVVRLGGGGGGGGGTKRRLFGALRRLRVRWLAAMYRRALRRLRVCYANAVRDLIDGAALAGALRAPVGIEYSHAAAFGPAATVGF</sequence>
<dbReference type="eggNOG" id="ENOG502R3P6">
    <property type="taxonomic scope" value="Eukaryota"/>
</dbReference>
<proteinExistence type="predicted"/>
<protein>
    <submittedName>
        <fullName evidence="1">Uncharacterized protein</fullName>
    </submittedName>
</protein>
<evidence type="ECO:0000313" key="2">
    <source>
        <dbReference type="Proteomes" id="UP000026960"/>
    </source>
</evidence>
<accession>A0A0D3GDV5</accession>
<keyword evidence="2" id="KW-1185">Reference proteome</keyword>